<proteinExistence type="predicted"/>
<reference evidence="1 2" key="1">
    <citation type="journal article" date="2022" name="bioRxiv">
        <title>The genome of the oomycete Peronosclerospora sorghi, a cosmopolitan pathogen of maize and sorghum, is inflated with dispersed pseudogenes.</title>
        <authorList>
            <person name="Fletcher K."/>
            <person name="Martin F."/>
            <person name="Isakeit T."/>
            <person name="Cavanaugh K."/>
            <person name="Magill C."/>
            <person name="Michelmore R."/>
        </authorList>
    </citation>
    <scope>NUCLEOTIDE SEQUENCE [LARGE SCALE GENOMIC DNA]</scope>
    <source>
        <strain evidence="1">P6</strain>
    </source>
</reference>
<dbReference type="Proteomes" id="UP001163321">
    <property type="component" value="Chromosome 9"/>
</dbReference>
<protein>
    <submittedName>
        <fullName evidence="1">Uncharacterized protein</fullName>
    </submittedName>
</protein>
<dbReference type="EMBL" id="CM047588">
    <property type="protein sequence ID" value="KAI9905294.1"/>
    <property type="molecule type" value="Genomic_DNA"/>
</dbReference>
<evidence type="ECO:0000313" key="2">
    <source>
        <dbReference type="Proteomes" id="UP001163321"/>
    </source>
</evidence>
<name>A0ACC0VFR0_9STRA</name>
<organism evidence="1 2">
    <name type="scientific">Peronosclerospora sorghi</name>
    <dbReference type="NCBI Taxonomy" id="230839"/>
    <lineage>
        <taxon>Eukaryota</taxon>
        <taxon>Sar</taxon>
        <taxon>Stramenopiles</taxon>
        <taxon>Oomycota</taxon>
        <taxon>Peronosporomycetes</taxon>
        <taxon>Peronosporales</taxon>
        <taxon>Peronosporaceae</taxon>
        <taxon>Peronosclerospora</taxon>
    </lineage>
</organism>
<keyword evidence="2" id="KW-1185">Reference proteome</keyword>
<gene>
    <name evidence="1" type="ORF">PsorP6_013524</name>
</gene>
<accession>A0ACC0VFR0</accession>
<evidence type="ECO:0000313" key="1">
    <source>
        <dbReference type="EMBL" id="KAI9905294.1"/>
    </source>
</evidence>
<comment type="caution">
    <text evidence="1">The sequence shown here is derived from an EMBL/GenBank/DDBJ whole genome shotgun (WGS) entry which is preliminary data.</text>
</comment>
<sequence length="655" mass="70989">MFPARHANPLPKRHSASWTSEMVTNAKRSMVASPLPWWLFGTAGLVATTLTVGAAARLTRTGASTLYWKPSVLHARTSERDWSHDFDVYRNFCARSQRTPMTLEDFKRNAKREALHRMLGEVTALSFVGPLAYFGFKGKIPVQAQAPLALIAGLGVTQWYIGRAMVEHNVKGARHGDDSTFQGPTFFLPIHSALSLANFSLLLWTGLSLVSPVSRALKVRALVPPTVLHEVGTIRQQFMALTGLAATTALAGSLVAEIDAGREFQTFPKMGDHWLPPGLLEQKPWVRNLYANVALVQWDHRVLALTTLAAYTTVFLKARKATLWSHVPEDAKRAMILALAAVGGQVIMGATMLVNEVPTALAMVHQGGAAVVLGSSLWVLHALRFANPRGVMGAAVATAAAKYTKSRVMFTGIIEEIGTVVAVQKRETLLLWTGERRAGVELVVQAHVALQGASVGCSIAVNGTCLTATSIEDDRVSFGLAPETLRRTNLRDLAPGDKVNLERSMAADARNSGHFVQGHVDGTGTIVSFRREDEALWVTISTLPEILRSVVPKGYIAIDGTSLTVCDVDHATASFAVMLIAHTQNHITLPQKRVGDHVNLEPDVLGKYAARCLETVQDRIDGLEQQLQRANQHLTTGVVAVVAIATGVVAWLVRK</sequence>